<dbReference type="Proteomes" id="UP000288096">
    <property type="component" value="Unassembled WGS sequence"/>
</dbReference>
<dbReference type="RefSeq" id="WP_208022647.1">
    <property type="nucleotide sequence ID" value="NZ_BEXT01000001.1"/>
</dbReference>
<evidence type="ECO:0000313" key="1">
    <source>
        <dbReference type="EMBL" id="GBC63607.1"/>
    </source>
</evidence>
<proteinExistence type="predicted"/>
<dbReference type="EMBL" id="BEXT01000001">
    <property type="protein sequence ID" value="GBC63607.1"/>
    <property type="molecule type" value="Genomic_DNA"/>
</dbReference>
<comment type="caution">
    <text evidence="1">The sequence shown here is derived from an EMBL/GenBank/DDBJ whole genome shotgun (WGS) entry which is preliminary data.</text>
</comment>
<reference evidence="2" key="2">
    <citation type="submission" date="2019-01" db="EMBL/GenBank/DDBJ databases">
        <title>Genome sequence of Desulfonema ishimotonii strain Tokyo 01.</title>
        <authorList>
            <person name="Fukui M."/>
        </authorList>
    </citation>
    <scope>NUCLEOTIDE SEQUENCE [LARGE SCALE GENOMIC DNA]</scope>
    <source>
        <strain evidence="2">Tokyo 01</strain>
    </source>
</reference>
<reference evidence="2" key="1">
    <citation type="submission" date="2017-11" db="EMBL/GenBank/DDBJ databases">
        <authorList>
            <person name="Watanabe M."/>
            <person name="Kojima H."/>
        </authorList>
    </citation>
    <scope>NUCLEOTIDE SEQUENCE [LARGE SCALE GENOMIC DNA]</scope>
    <source>
        <strain evidence="2">Tokyo 01</strain>
    </source>
</reference>
<gene>
    <name evidence="1" type="ORF">DENIS_4605</name>
</gene>
<protein>
    <submittedName>
        <fullName evidence="1">Poly(R)-hydroxyalkanoic acid synthase, class III, PhaC subunit</fullName>
    </submittedName>
</protein>
<accession>A0A401G301</accession>
<name>A0A401G301_9BACT</name>
<keyword evidence="2" id="KW-1185">Reference proteome</keyword>
<dbReference type="AlphaFoldDB" id="A0A401G301"/>
<dbReference type="InterPro" id="IPR029058">
    <property type="entry name" value="AB_hydrolase_fold"/>
</dbReference>
<sequence length="539" mass="60457">MSNFETLRPDGVPETLLMTLEGSIQTFANQIVATQHYCAGLSKYTNEFLLPYLASVHYFNTVEREKLLRTPPLENFQAYAELMGFNLDLSNRNLIASMRVVNEYVLKEFPNAMAAFSNTLFGTDGEDMAAFTARQARMIESVTRVYPQAIRDAEPEFGFHFERNENIRFAETDRFILYQILPTDRSVRVRENGKPVLILPPFVLGANILAFLPGENRSYTHCFANQGIPTYIRVMKDIQTTPPLQAMTPEDDALDTRFFCEKIMERHGKPVTLNGYCQGGFSAVCDLLSGELDGLVDALITCVSPMDGTRSTGLADFLKNLPQRFNDLAYGSKTLPGGNKVADGELMGWVYKLKSIEFEAPVVAFFRDMMMLRPRNGNPARISKTAAALNYWLKNERSDLPLGITRMSFASYTTPITSDGTLPVRMFGRPLNFRRIPEKGIKWLICYGERDDLVEKATALAPLDYIEAETSAFPKGHVAIATSWSDPTSACALHTRFGDKNYRGPVRFQLDLDKDMSDARKKVHPIKLADSGTTDATIP</sequence>
<organism evidence="1 2">
    <name type="scientific">Desulfonema ishimotonii</name>
    <dbReference type="NCBI Taxonomy" id="45657"/>
    <lineage>
        <taxon>Bacteria</taxon>
        <taxon>Pseudomonadati</taxon>
        <taxon>Thermodesulfobacteriota</taxon>
        <taxon>Desulfobacteria</taxon>
        <taxon>Desulfobacterales</taxon>
        <taxon>Desulfococcaceae</taxon>
        <taxon>Desulfonema</taxon>
    </lineage>
</organism>
<evidence type="ECO:0000313" key="2">
    <source>
        <dbReference type="Proteomes" id="UP000288096"/>
    </source>
</evidence>
<dbReference type="SUPFAM" id="SSF53474">
    <property type="entry name" value="alpha/beta-Hydrolases"/>
    <property type="match status" value="1"/>
</dbReference>